<sequence length="112" mass="12983">MVDNNFWIYGIINKSDNEFIGTVAVVKDPNNDDEIGYHFLENYWSLGYGFEICKGLISDCQKIGMKKIIAYVVGENKASVKIVENNNFKILKRFISDDLQVMIFNYQKRNTN</sequence>
<gene>
    <name evidence="2" type="ORF">BST83_04650</name>
</gene>
<dbReference type="OrthoDB" id="9788916at2"/>
<dbReference type="EMBL" id="MQUA01000013">
    <property type="protein sequence ID" value="PQB06531.1"/>
    <property type="molecule type" value="Genomic_DNA"/>
</dbReference>
<proteinExistence type="predicted"/>
<dbReference type="AlphaFoldDB" id="A0A2S7KV66"/>
<dbReference type="PANTHER" id="PTHR43792">
    <property type="entry name" value="GNAT FAMILY, PUTATIVE (AFU_ORTHOLOGUE AFUA_3G00765)-RELATED-RELATED"/>
    <property type="match status" value="1"/>
</dbReference>
<keyword evidence="3" id="KW-1185">Reference proteome</keyword>
<evidence type="ECO:0000313" key="2">
    <source>
        <dbReference type="EMBL" id="PQB06531.1"/>
    </source>
</evidence>
<dbReference type="PANTHER" id="PTHR43792:SF16">
    <property type="entry name" value="N-ACETYLTRANSFERASE DOMAIN-CONTAINING PROTEIN"/>
    <property type="match status" value="1"/>
</dbReference>
<organism evidence="2 3">
    <name type="scientific">Polaribacter filamentus</name>
    <dbReference type="NCBI Taxonomy" id="53483"/>
    <lineage>
        <taxon>Bacteria</taxon>
        <taxon>Pseudomonadati</taxon>
        <taxon>Bacteroidota</taxon>
        <taxon>Flavobacteriia</taxon>
        <taxon>Flavobacteriales</taxon>
        <taxon>Flavobacteriaceae</taxon>
    </lineage>
</organism>
<evidence type="ECO:0000313" key="3">
    <source>
        <dbReference type="Proteomes" id="UP000239522"/>
    </source>
</evidence>
<reference evidence="2 3" key="1">
    <citation type="submission" date="2016-11" db="EMBL/GenBank/DDBJ databases">
        <title>Trade-off between light-utilization and light-protection in marine flavobacteria.</title>
        <authorList>
            <person name="Kumagai Y."/>
        </authorList>
    </citation>
    <scope>NUCLEOTIDE SEQUENCE [LARGE SCALE GENOMIC DNA]</scope>
    <source>
        <strain evidence="2 3">ATCC 700397</strain>
    </source>
</reference>
<dbReference type="RefSeq" id="WP_104808783.1">
    <property type="nucleotide sequence ID" value="NZ_MQUA01000013.1"/>
</dbReference>
<dbReference type="InterPro" id="IPR000182">
    <property type="entry name" value="GNAT_dom"/>
</dbReference>
<feature type="domain" description="N-acetyltransferase" evidence="1">
    <location>
        <begin position="1"/>
        <end position="107"/>
    </location>
</feature>
<dbReference type="Gene3D" id="3.40.630.30">
    <property type="match status" value="1"/>
</dbReference>
<name>A0A2S7KV66_9FLAO</name>
<comment type="caution">
    <text evidence="2">The sequence shown here is derived from an EMBL/GenBank/DDBJ whole genome shotgun (WGS) entry which is preliminary data.</text>
</comment>
<dbReference type="SUPFAM" id="SSF55729">
    <property type="entry name" value="Acyl-CoA N-acyltransferases (Nat)"/>
    <property type="match status" value="1"/>
</dbReference>
<dbReference type="InterPro" id="IPR051531">
    <property type="entry name" value="N-acetyltransferase"/>
</dbReference>
<dbReference type="InterPro" id="IPR016181">
    <property type="entry name" value="Acyl_CoA_acyltransferase"/>
</dbReference>
<dbReference type="Proteomes" id="UP000239522">
    <property type="component" value="Unassembled WGS sequence"/>
</dbReference>
<dbReference type="Pfam" id="PF13302">
    <property type="entry name" value="Acetyltransf_3"/>
    <property type="match status" value="1"/>
</dbReference>
<dbReference type="GO" id="GO:0016747">
    <property type="term" value="F:acyltransferase activity, transferring groups other than amino-acyl groups"/>
    <property type="evidence" value="ECO:0007669"/>
    <property type="project" value="InterPro"/>
</dbReference>
<accession>A0A2S7KV66</accession>
<protein>
    <recommendedName>
        <fullName evidence="1">N-acetyltransferase domain-containing protein</fullName>
    </recommendedName>
</protein>
<dbReference type="PROSITE" id="PS51186">
    <property type="entry name" value="GNAT"/>
    <property type="match status" value="1"/>
</dbReference>
<evidence type="ECO:0000259" key="1">
    <source>
        <dbReference type="PROSITE" id="PS51186"/>
    </source>
</evidence>